<accession>A0A6J4SW36</accession>
<feature type="compositionally biased region" description="Low complexity" evidence="1">
    <location>
        <begin position="204"/>
        <end position="219"/>
    </location>
</feature>
<dbReference type="AlphaFoldDB" id="A0A6J4SW36"/>
<proteinExistence type="predicted"/>
<feature type="region of interest" description="Disordered" evidence="1">
    <location>
        <begin position="184"/>
        <end position="219"/>
    </location>
</feature>
<evidence type="ECO:0000313" key="2">
    <source>
        <dbReference type="EMBL" id="CAA9506793.1"/>
    </source>
</evidence>
<dbReference type="SUPFAM" id="SSF81301">
    <property type="entry name" value="Nucleotidyltransferase"/>
    <property type="match status" value="1"/>
</dbReference>
<evidence type="ECO:0008006" key="3">
    <source>
        <dbReference type="Google" id="ProtNLM"/>
    </source>
</evidence>
<name>A0A6J4SW36_9ACTN</name>
<reference evidence="2" key="1">
    <citation type="submission" date="2020-02" db="EMBL/GenBank/DDBJ databases">
        <authorList>
            <person name="Meier V. D."/>
        </authorList>
    </citation>
    <scope>NUCLEOTIDE SEQUENCE</scope>
    <source>
        <strain evidence="2">AVDCRST_MAG45</strain>
    </source>
</reference>
<organism evidence="2">
    <name type="scientific">uncultured Solirubrobacterales bacterium</name>
    <dbReference type="NCBI Taxonomy" id="768556"/>
    <lineage>
        <taxon>Bacteria</taxon>
        <taxon>Bacillati</taxon>
        <taxon>Actinomycetota</taxon>
        <taxon>Thermoleophilia</taxon>
        <taxon>Solirubrobacterales</taxon>
        <taxon>environmental samples</taxon>
    </lineage>
</organism>
<dbReference type="Pfam" id="PF14907">
    <property type="entry name" value="NTP_transf_5"/>
    <property type="match status" value="1"/>
</dbReference>
<sequence>MSPREPTFEEIQGTLKRSAAALKAAEVEFILAGGVACWARGGPSTTHDIDYMVRPADAEAALDALEGAGLRGEHPPEEWLVKAWDGDVLIDVIFAPIGLVIDDDLFERSGMLDVLGVSMHVMQVEDVFTAKLLAMHEHYLALEPLIDIARSVREQIDWPSLRARTEESPYARAFFAIADGLGLSGKTPESERHPGGLAPEGRRATGTNAAGSGATPTSS</sequence>
<protein>
    <recommendedName>
        <fullName evidence="3">Nucleotidyltransferase family protein</fullName>
    </recommendedName>
</protein>
<dbReference type="InterPro" id="IPR043519">
    <property type="entry name" value="NT_sf"/>
</dbReference>
<dbReference type="Gene3D" id="3.30.460.40">
    <property type="match status" value="1"/>
</dbReference>
<evidence type="ECO:0000256" key="1">
    <source>
        <dbReference type="SAM" id="MobiDB-lite"/>
    </source>
</evidence>
<dbReference type="InterPro" id="IPR039498">
    <property type="entry name" value="NTP_transf_5"/>
</dbReference>
<dbReference type="EMBL" id="CADCVU010000138">
    <property type="protein sequence ID" value="CAA9506793.1"/>
    <property type="molecule type" value="Genomic_DNA"/>
</dbReference>
<gene>
    <name evidence="2" type="ORF">AVDCRST_MAG45-1651</name>
</gene>